<evidence type="ECO:0000313" key="3">
    <source>
        <dbReference type="Proteomes" id="UP000595332"/>
    </source>
</evidence>
<accession>A0A7R6PFQ3</accession>
<dbReference type="SUPFAM" id="SSF52266">
    <property type="entry name" value="SGNH hydrolase"/>
    <property type="match status" value="1"/>
</dbReference>
<dbReference type="AlphaFoldDB" id="A0A7R6PFQ3"/>
<dbReference type="Pfam" id="PF13472">
    <property type="entry name" value="Lipase_GDSL_2"/>
    <property type="match status" value="1"/>
</dbReference>
<gene>
    <name evidence="2" type="ORF">NEJAP_0806</name>
</gene>
<dbReference type="InterPro" id="IPR013830">
    <property type="entry name" value="SGNH_hydro"/>
</dbReference>
<dbReference type="PANTHER" id="PTHR30383">
    <property type="entry name" value="THIOESTERASE 1/PROTEASE 1/LYSOPHOSPHOLIPASE L1"/>
    <property type="match status" value="1"/>
</dbReference>
<evidence type="ECO:0000259" key="1">
    <source>
        <dbReference type="Pfam" id="PF13472"/>
    </source>
</evidence>
<dbReference type="InterPro" id="IPR051532">
    <property type="entry name" value="Ester_Hydrolysis_Enzymes"/>
</dbReference>
<proteinExistence type="predicted"/>
<feature type="domain" description="SGNH hydrolase-type esterase" evidence="1">
    <location>
        <begin position="70"/>
        <end position="220"/>
    </location>
</feature>
<organism evidence="2 3">
    <name type="scientific">Neptunomonas japonica JAMM 1380</name>
    <dbReference type="NCBI Taxonomy" id="1441457"/>
    <lineage>
        <taxon>Bacteria</taxon>
        <taxon>Pseudomonadati</taxon>
        <taxon>Pseudomonadota</taxon>
        <taxon>Gammaproteobacteria</taxon>
        <taxon>Oceanospirillales</taxon>
        <taxon>Oceanospirillaceae</taxon>
        <taxon>Neptunomonas</taxon>
    </lineage>
</organism>
<dbReference type="InterPro" id="IPR036514">
    <property type="entry name" value="SGNH_hydro_sf"/>
</dbReference>
<dbReference type="KEGG" id="njp:NEJAP_0806"/>
<dbReference type="EMBL" id="AP014546">
    <property type="protein sequence ID" value="BBB28763.1"/>
    <property type="molecule type" value="Genomic_DNA"/>
</dbReference>
<dbReference type="GO" id="GO:0004622">
    <property type="term" value="F:phosphatidylcholine lysophospholipase activity"/>
    <property type="evidence" value="ECO:0007669"/>
    <property type="project" value="TreeGrafter"/>
</dbReference>
<reference evidence="2 3" key="1">
    <citation type="journal article" date="2008" name="Int. J. Syst. Evol. Microbiol.">
        <title>Neptunomonas japonica sp. nov., an Osedax japonicus symbiont-like bacterium isolated from sediment adjacent to sperm whale carcasses off Kagoshima, Japan.</title>
        <authorList>
            <person name="Miyazaki M."/>
            <person name="Nogi Y."/>
            <person name="Fujiwara Y."/>
            <person name="Kawato M."/>
            <person name="Kubokawa K."/>
            <person name="Horikoshi K."/>
        </authorList>
    </citation>
    <scope>NUCLEOTIDE SEQUENCE [LARGE SCALE GENOMIC DNA]</scope>
    <source>
        <strain evidence="2 3">JAMM 1380</strain>
    </source>
</reference>
<sequence length="231" mass="25420">MKNHKKLLTLYSIITTIIILIMIPKASIAQLLSAKTITSKGQPVLTAFQVEMQAHLRRVDKNTTSGSVLFLGDSITQGMSVSDISNKSVNFGLGGDTSENLLSRITTMESIKQADKIIIEIGVNDIQQGFTNTVKNVERILNLINADVSIFLLAILPVDESKTKKINKTIAATNKEYKAICKTKENCTFIDNYQSLINSKQQLKSEYHSGDGVHLNESGYSTLKSILSQVI</sequence>
<dbReference type="Gene3D" id="3.40.50.1110">
    <property type="entry name" value="SGNH hydrolase"/>
    <property type="match status" value="1"/>
</dbReference>
<protein>
    <recommendedName>
        <fullName evidence="1">SGNH hydrolase-type esterase domain-containing protein</fullName>
    </recommendedName>
</protein>
<keyword evidence="3" id="KW-1185">Reference proteome</keyword>
<dbReference type="PANTHER" id="PTHR30383:SF5">
    <property type="entry name" value="SGNH HYDROLASE-TYPE ESTERASE DOMAIN-CONTAINING PROTEIN"/>
    <property type="match status" value="1"/>
</dbReference>
<evidence type="ECO:0000313" key="2">
    <source>
        <dbReference type="EMBL" id="BBB28763.1"/>
    </source>
</evidence>
<name>A0A7R6PFQ3_9GAMM</name>
<dbReference type="Proteomes" id="UP000595332">
    <property type="component" value="Chromosome"/>
</dbReference>